<dbReference type="EMBL" id="AP014809">
    <property type="protein sequence ID" value="BAU92432.1"/>
    <property type="molecule type" value="Genomic_DNA"/>
</dbReference>
<organism evidence="1 2">
    <name type="scientific">Methylorubrum populi</name>
    <dbReference type="NCBI Taxonomy" id="223967"/>
    <lineage>
        <taxon>Bacteria</taxon>
        <taxon>Pseudomonadati</taxon>
        <taxon>Pseudomonadota</taxon>
        <taxon>Alphaproteobacteria</taxon>
        <taxon>Hyphomicrobiales</taxon>
        <taxon>Methylobacteriaceae</taxon>
        <taxon>Methylorubrum</taxon>
    </lineage>
</organism>
<dbReference type="OrthoDB" id="9900689at2"/>
<proteinExistence type="predicted"/>
<gene>
    <name evidence="1" type="ORF">MPPM_3827</name>
</gene>
<reference evidence="1 2" key="1">
    <citation type="journal article" date="2016" name="Genome Announc.">
        <title>Complete Genome Sequence of Methylobacterium populi P-1M, Isolated from Pink-Pigmented Household Biofilm.</title>
        <authorList>
            <person name="Morohoshi T."/>
            <person name="Ikeda T."/>
        </authorList>
    </citation>
    <scope>NUCLEOTIDE SEQUENCE [LARGE SCALE GENOMIC DNA]</scope>
    <source>
        <strain evidence="1 2">P-1M</strain>
    </source>
</reference>
<accession>A0A169RAQ1</accession>
<dbReference type="AlphaFoldDB" id="A0A169RAQ1"/>
<evidence type="ECO:0000313" key="1">
    <source>
        <dbReference type="EMBL" id="BAU92432.1"/>
    </source>
</evidence>
<dbReference type="RefSeq" id="WP_157914202.1">
    <property type="nucleotide sequence ID" value="NZ_AP014809.1"/>
</dbReference>
<name>A0A169RAQ1_9HYPH</name>
<dbReference type="Proteomes" id="UP000218288">
    <property type="component" value="Chromosome"/>
</dbReference>
<sequence>MTEAPAIGPLGWRLQQLFTGRPGPFGPRSPWHSAYYLHGAMLDGGVKMRLCRIPAEHVAEAMIQRPDGEARESAEHRQMKRACLLWMRALGTKDAAEEQDYCAGIADVLSVDLNWVVECGYTGIDKPQTLMLADHDHAHALVRRVDALDAAHAGREA</sequence>
<protein>
    <submittedName>
        <fullName evidence="1">Uncharacterized protein</fullName>
    </submittedName>
</protein>
<evidence type="ECO:0000313" key="2">
    <source>
        <dbReference type="Proteomes" id="UP000218288"/>
    </source>
</evidence>